<feature type="signal peptide" evidence="9">
    <location>
        <begin position="1"/>
        <end position="20"/>
    </location>
</feature>
<dbReference type="Gene3D" id="1.20.1600.10">
    <property type="entry name" value="Outer membrane efflux proteins (OEP)"/>
    <property type="match status" value="1"/>
</dbReference>
<evidence type="ECO:0000256" key="5">
    <source>
        <dbReference type="ARBA" id="ARBA00022692"/>
    </source>
</evidence>
<dbReference type="Proteomes" id="UP000199595">
    <property type="component" value="Unassembled WGS sequence"/>
</dbReference>
<sequence length="440" mass="49558">MQNYKYILFIFLFSVANSFAQESEILTKNKAVRIALENNYGIKMANNAVEIAKNNASVYNSGYLPTVSASAGATYNNSTSDLTSQTGVESTVENGETKSYNASIGLNYTIFDGFGRKYNYQKLKESHNLSELEAKTVIENSLLQLFSIYYEVARLTENNKNLEETLSISKNRLKRSEYAYEYGQSTKLDVLNAEVDVNNDSISYINSQRLLANAKRDLNVLLGRSAQEKFGIDTNVNFELTFNNSTLQTKAKEYNIEIQKATKNIELSDFDIKINKSSYLPSLSLNSAYSFNKNDNPATALFAEQYSKGVNAGLSLNWNIFDGGNTKTRVANAKISRDNLKIQKEQIENQLERDVANALEVYNNSLFILSSEEKNVETNQRNFERSEENFKLGQITSIEYRQAQVNLLNSKSSLNTAKYNAKNAELQLLQLTGDLLNTSF</sequence>
<dbReference type="GO" id="GO:0015562">
    <property type="term" value="F:efflux transmembrane transporter activity"/>
    <property type="evidence" value="ECO:0007669"/>
    <property type="project" value="InterPro"/>
</dbReference>
<comment type="similarity">
    <text evidence="2">Belongs to the outer membrane factor (OMF) (TC 1.B.17) family.</text>
</comment>
<keyword evidence="3" id="KW-0813">Transport</keyword>
<dbReference type="Pfam" id="PF02321">
    <property type="entry name" value="OEP"/>
    <property type="match status" value="2"/>
</dbReference>
<accession>A0A1H2W528</accession>
<evidence type="ECO:0000256" key="9">
    <source>
        <dbReference type="SAM" id="SignalP"/>
    </source>
</evidence>
<keyword evidence="8" id="KW-0175">Coiled coil</keyword>
<dbReference type="AlphaFoldDB" id="A0A1H2W528"/>
<dbReference type="GO" id="GO:1990281">
    <property type="term" value="C:efflux pump complex"/>
    <property type="evidence" value="ECO:0007669"/>
    <property type="project" value="TreeGrafter"/>
</dbReference>
<keyword evidence="11" id="KW-1185">Reference proteome</keyword>
<dbReference type="GO" id="GO:0009279">
    <property type="term" value="C:cell outer membrane"/>
    <property type="evidence" value="ECO:0007669"/>
    <property type="project" value="UniProtKB-SubCell"/>
</dbReference>
<evidence type="ECO:0000256" key="7">
    <source>
        <dbReference type="ARBA" id="ARBA00023237"/>
    </source>
</evidence>
<dbReference type="EMBL" id="FNNJ01000002">
    <property type="protein sequence ID" value="SDW75189.1"/>
    <property type="molecule type" value="Genomic_DNA"/>
</dbReference>
<gene>
    <name evidence="10" type="ORF">SAMN05444411_102103</name>
</gene>
<protein>
    <submittedName>
        <fullName evidence="10">Outer membrane protein TolC</fullName>
    </submittedName>
</protein>
<dbReference type="InterPro" id="IPR003423">
    <property type="entry name" value="OMP_efflux"/>
</dbReference>
<dbReference type="PANTHER" id="PTHR30026:SF20">
    <property type="entry name" value="OUTER MEMBRANE PROTEIN TOLC"/>
    <property type="match status" value="1"/>
</dbReference>
<keyword evidence="5" id="KW-0812">Transmembrane</keyword>
<keyword evidence="7" id="KW-0998">Cell outer membrane</keyword>
<dbReference type="InterPro" id="IPR051906">
    <property type="entry name" value="TolC-like"/>
</dbReference>
<keyword evidence="4" id="KW-1134">Transmembrane beta strand</keyword>
<dbReference type="OrthoDB" id="9771205at2"/>
<feature type="chain" id="PRO_5011610009" evidence="9">
    <location>
        <begin position="21"/>
        <end position="440"/>
    </location>
</feature>
<proteinExistence type="inferred from homology"/>
<organism evidence="10 11">
    <name type="scientific">Lutibacter oricola</name>
    <dbReference type="NCBI Taxonomy" id="762486"/>
    <lineage>
        <taxon>Bacteria</taxon>
        <taxon>Pseudomonadati</taxon>
        <taxon>Bacteroidota</taxon>
        <taxon>Flavobacteriia</taxon>
        <taxon>Flavobacteriales</taxon>
        <taxon>Flavobacteriaceae</taxon>
        <taxon>Lutibacter</taxon>
    </lineage>
</organism>
<evidence type="ECO:0000313" key="11">
    <source>
        <dbReference type="Proteomes" id="UP000199595"/>
    </source>
</evidence>
<feature type="coiled-coil region" evidence="8">
    <location>
        <begin position="330"/>
        <end position="389"/>
    </location>
</feature>
<keyword evidence="6" id="KW-0472">Membrane</keyword>
<evidence type="ECO:0000256" key="1">
    <source>
        <dbReference type="ARBA" id="ARBA00004442"/>
    </source>
</evidence>
<dbReference type="GO" id="GO:0015288">
    <property type="term" value="F:porin activity"/>
    <property type="evidence" value="ECO:0007669"/>
    <property type="project" value="TreeGrafter"/>
</dbReference>
<evidence type="ECO:0000256" key="3">
    <source>
        <dbReference type="ARBA" id="ARBA00022448"/>
    </source>
</evidence>
<evidence type="ECO:0000256" key="6">
    <source>
        <dbReference type="ARBA" id="ARBA00023136"/>
    </source>
</evidence>
<evidence type="ECO:0000256" key="8">
    <source>
        <dbReference type="SAM" id="Coils"/>
    </source>
</evidence>
<evidence type="ECO:0000256" key="4">
    <source>
        <dbReference type="ARBA" id="ARBA00022452"/>
    </source>
</evidence>
<evidence type="ECO:0000313" key="10">
    <source>
        <dbReference type="EMBL" id="SDW75189.1"/>
    </source>
</evidence>
<dbReference type="STRING" id="762486.SAMN05444411_102103"/>
<reference evidence="10 11" key="1">
    <citation type="submission" date="2016-10" db="EMBL/GenBank/DDBJ databases">
        <authorList>
            <person name="de Groot N.N."/>
        </authorList>
    </citation>
    <scope>NUCLEOTIDE SEQUENCE [LARGE SCALE GENOMIC DNA]</scope>
    <source>
        <strain evidence="10 11">DSM 24956</strain>
    </source>
</reference>
<dbReference type="SUPFAM" id="SSF56954">
    <property type="entry name" value="Outer membrane efflux proteins (OEP)"/>
    <property type="match status" value="1"/>
</dbReference>
<name>A0A1H2W528_9FLAO</name>
<comment type="subcellular location">
    <subcellularLocation>
        <location evidence="1">Cell outer membrane</location>
    </subcellularLocation>
</comment>
<keyword evidence="9" id="KW-0732">Signal</keyword>
<evidence type="ECO:0000256" key="2">
    <source>
        <dbReference type="ARBA" id="ARBA00007613"/>
    </source>
</evidence>
<dbReference type="RefSeq" id="WP_090120704.1">
    <property type="nucleotide sequence ID" value="NZ_FNNJ01000002.1"/>
</dbReference>
<dbReference type="PANTHER" id="PTHR30026">
    <property type="entry name" value="OUTER MEMBRANE PROTEIN TOLC"/>
    <property type="match status" value="1"/>
</dbReference>